<dbReference type="Pfam" id="PF00059">
    <property type="entry name" value="Lectin_C"/>
    <property type="match status" value="1"/>
</dbReference>
<dbReference type="InterPro" id="IPR001304">
    <property type="entry name" value="C-type_lectin-like"/>
</dbReference>
<feature type="domain" description="C-type lectin" evidence="2">
    <location>
        <begin position="72"/>
        <end position="174"/>
    </location>
</feature>
<proteinExistence type="predicted"/>
<protein>
    <submittedName>
        <fullName evidence="3">Type-2 ice-structuring protein-like</fullName>
    </submittedName>
</protein>
<dbReference type="PANTHER" id="PTHR22803">
    <property type="entry name" value="MANNOSE, PHOSPHOLIPASE, LECTIN RECEPTOR RELATED"/>
    <property type="match status" value="1"/>
</dbReference>
<dbReference type="AlphaFoldDB" id="A0A3Q2R3B9"/>
<feature type="chain" id="PRO_5018744975" evidence="1">
    <location>
        <begin position="44"/>
        <end position="186"/>
    </location>
</feature>
<feature type="signal peptide" evidence="1">
    <location>
        <begin position="1"/>
        <end position="43"/>
    </location>
</feature>
<reference evidence="3" key="2">
    <citation type="submission" date="2025-09" db="UniProtKB">
        <authorList>
            <consortium name="Ensembl"/>
        </authorList>
    </citation>
    <scope>IDENTIFICATION</scope>
</reference>
<dbReference type="InterPro" id="IPR016186">
    <property type="entry name" value="C-type_lectin-like/link_sf"/>
</dbReference>
<keyword evidence="1" id="KW-0732">Signal</keyword>
<evidence type="ECO:0000259" key="2">
    <source>
        <dbReference type="PROSITE" id="PS50041"/>
    </source>
</evidence>
<dbReference type="InterPro" id="IPR050111">
    <property type="entry name" value="C-type_lectin/snaclec_domain"/>
</dbReference>
<dbReference type="Proteomes" id="UP000265000">
    <property type="component" value="Unplaced"/>
</dbReference>
<dbReference type="Ensembl" id="ENSFHET00000035584.1">
    <property type="protein sequence ID" value="ENSFHEP00000035167.1"/>
    <property type="gene ID" value="ENSFHEG00000023202.1"/>
</dbReference>
<dbReference type="Gene3D" id="3.10.100.10">
    <property type="entry name" value="Mannose-Binding Protein A, subunit A"/>
    <property type="match status" value="1"/>
</dbReference>
<evidence type="ECO:0000313" key="3">
    <source>
        <dbReference type="Ensembl" id="ENSFHEP00000035167.1"/>
    </source>
</evidence>
<organism evidence="3 4">
    <name type="scientific">Fundulus heteroclitus</name>
    <name type="common">Killifish</name>
    <name type="synonym">Mummichog</name>
    <dbReference type="NCBI Taxonomy" id="8078"/>
    <lineage>
        <taxon>Eukaryota</taxon>
        <taxon>Metazoa</taxon>
        <taxon>Chordata</taxon>
        <taxon>Craniata</taxon>
        <taxon>Vertebrata</taxon>
        <taxon>Euteleostomi</taxon>
        <taxon>Actinopterygii</taxon>
        <taxon>Neopterygii</taxon>
        <taxon>Teleostei</taxon>
        <taxon>Neoteleostei</taxon>
        <taxon>Acanthomorphata</taxon>
        <taxon>Ovalentaria</taxon>
        <taxon>Atherinomorphae</taxon>
        <taxon>Cyprinodontiformes</taxon>
        <taxon>Fundulidae</taxon>
        <taxon>Fundulus</taxon>
    </lineage>
</organism>
<sequence>MFLTCLLYFDLISVFRSASSHHLIMKLLAVCVLVFSVMAQTRADPIPDDGSTDPEEVDLVQRSSCPPGWSPINNRCFRYVAKPMTWARAERHCLSMGANLASVHDMNEYHQVQSVIEMATYKSEVTWIGGTNAQETSIWFWSDGSPLRYTNWCDGEPNNLGNNQHCLLMNFSGKKTSHMSVDFFFR</sequence>
<dbReference type="CDD" id="cd00037">
    <property type="entry name" value="CLECT"/>
    <property type="match status" value="1"/>
</dbReference>
<dbReference type="GeneTree" id="ENSGT00940000161814"/>
<evidence type="ECO:0000313" key="4">
    <source>
        <dbReference type="Proteomes" id="UP000265000"/>
    </source>
</evidence>
<dbReference type="InterPro" id="IPR016187">
    <property type="entry name" value="CTDL_fold"/>
</dbReference>
<evidence type="ECO:0000256" key="1">
    <source>
        <dbReference type="SAM" id="SignalP"/>
    </source>
</evidence>
<keyword evidence="4" id="KW-1185">Reference proteome</keyword>
<reference evidence="3" key="1">
    <citation type="submission" date="2025-08" db="UniProtKB">
        <authorList>
            <consortium name="Ensembl"/>
        </authorList>
    </citation>
    <scope>IDENTIFICATION</scope>
</reference>
<name>A0A3Q2R3B9_FUNHE</name>
<dbReference type="STRING" id="8078.ENSFHEP00000035167"/>
<dbReference type="SUPFAM" id="SSF56436">
    <property type="entry name" value="C-type lectin-like"/>
    <property type="match status" value="1"/>
</dbReference>
<dbReference type="PROSITE" id="PS50041">
    <property type="entry name" value="C_TYPE_LECTIN_2"/>
    <property type="match status" value="1"/>
</dbReference>
<dbReference type="SMART" id="SM00034">
    <property type="entry name" value="CLECT"/>
    <property type="match status" value="1"/>
</dbReference>
<accession>A0A3Q2R3B9</accession>